<name>A0ABD3KD43_EUCGL</name>
<evidence type="ECO:0000313" key="13">
    <source>
        <dbReference type="EMBL" id="KAL3735577.1"/>
    </source>
</evidence>
<evidence type="ECO:0000256" key="2">
    <source>
        <dbReference type="ARBA" id="ARBA00004167"/>
    </source>
</evidence>
<dbReference type="GO" id="GO:0016020">
    <property type="term" value="C:membrane"/>
    <property type="evidence" value="ECO:0007669"/>
    <property type="project" value="UniProtKB-SubCell"/>
</dbReference>
<dbReference type="FunFam" id="2.170.150.80:FF:000002">
    <property type="entry name" value="Nac domain-containing protein 86"/>
    <property type="match status" value="1"/>
</dbReference>
<evidence type="ECO:0000256" key="8">
    <source>
        <dbReference type="ARBA" id="ARBA00023159"/>
    </source>
</evidence>
<evidence type="ECO:0000256" key="6">
    <source>
        <dbReference type="ARBA" id="ARBA00023125"/>
    </source>
</evidence>
<dbReference type="SUPFAM" id="SSF101941">
    <property type="entry name" value="NAC domain"/>
    <property type="match status" value="1"/>
</dbReference>
<keyword evidence="7 11" id="KW-0472">Membrane</keyword>
<evidence type="ECO:0000256" key="4">
    <source>
        <dbReference type="ARBA" id="ARBA00022989"/>
    </source>
</evidence>
<comment type="caution">
    <text evidence="13">The sequence shown here is derived from an EMBL/GenBank/DDBJ whole genome shotgun (WGS) entry which is preliminary data.</text>
</comment>
<dbReference type="PANTHER" id="PTHR31744:SF216">
    <property type="entry name" value="NAC TRANSCRIPTION FACTOR"/>
    <property type="match status" value="1"/>
</dbReference>
<evidence type="ECO:0000259" key="12">
    <source>
        <dbReference type="PROSITE" id="PS51005"/>
    </source>
</evidence>
<evidence type="ECO:0000256" key="9">
    <source>
        <dbReference type="ARBA" id="ARBA00023163"/>
    </source>
</evidence>
<proteinExistence type="predicted"/>
<dbReference type="PANTHER" id="PTHR31744">
    <property type="entry name" value="PROTEIN CUP-SHAPED COTYLEDON 2-RELATED"/>
    <property type="match status" value="1"/>
</dbReference>
<dbReference type="PROSITE" id="PS51005">
    <property type="entry name" value="NAC"/>
    <property type="match status" value="1"/>
</dbReference>
<keyword evidence="4 11" id="KW-1133">Transmembrane helix</keyword>
<keyword evidence="10" id="KW-0539">Nucleus</keyword>
<keyword evidence="6" id="KW-0238">DNA-binding</keyword>
<dbReference type="Gene3D" id="2.170.150.80">
    <property type="entry name" value="NAC domain"/>
    <property type="match status" value="1"/>
</dbReference>
<evidence type="ECO:0000256" key="1">
    <source>
        <dbReference type="ARBA" id="ARBA00004123"/>
    </source>
</evidence>
<dbReference type="AlphaFoldDB" id="A0ABD3KD43"/>
<dbReference type="InterPro" id="IPR003441">
    <property type="entry name" value="NAC-dom"/>
</dbReference>
<dbReference type="GO" id="GO:0006355">
    <property type="term" value="P:regulation of DNA-templated transcription"/>
    <property type="evidence" value="ECO:0007669"/>
    <property type="project" value="UniProtKB-ARBA"/>
</dbReference>
<dbReference type="Pfam" id="PF02365">
    <property type="entry name" value="NAM"/>
    <property type="match status" value="1"/>
</dbReference>
<feature type="domain" description="NAC" evidence="12">
    <location>
        <begin position="20"/>
        <end position="170"/>
    </location>
</feature>
<reference evidence="13 14" key="1">
    <citation type="submission" date="2024-11" db="EMBL/GenBank/DDBJ databases">
        <title>Chromosome-level genome assembly of Eucalyptus globulus Labill. provides insights into its genome evolution.</title>
        <authorList>
            <person name="Li X."/>
        </authorList>
    </citation>
    <scope>NUCLEOTIDE SEQUENCE [LARGE SCALE GENOMIC DNA]</scope>
    <source>
        <strain evidence="13">CL2024</strain>
        <tissue evidence="13">Fresh tender leaves</tissue>
    </source>
</reference>
<dbReference type="InterPro" id="IPR036093">
    <property type="entry name" value="NAC_dom_sf"/>
</dbReference>
<comment type="subcellular location">
    <subcellularLocation>
        <location evidence="2">Membrane</location>
        <topology evidence="2">Single-pass membrane protein</topology>
    </subcellularLocation>
    <subcellularLocation>
        <location evidence="1">Nucleus</location>
    </subcellularLocation>
</comment>
<keyword evidence="9" id="KW-0804">Transcription</keyword>
<dbReference type="Proteomes" id="UP001634007">
    <property type="component" value="Unassembled WGS sequence"/>
</dbReference>
<accession>A0ABD3KD43</accession>
<feature type="transmembrane region" description="Helical" evidence="11">
    <location>
        <begin position="538"/>
        <end position="561"/>
    </location>
</feature>
<dbReference type="GO" id="GO:0000976">
    <property type="term" value="F:transcription cis-regulatory region binding"/>
    <property type="evidence" value="ECO:0007669"/>
    <property type="project" value="UniProtKB-ARBA"/>
</dbReference>
<protein>
    <recommendedName>
        <fullName evidence="12">NAC domain-containing protein</fullName>
    </recommendedName>
</protein>
<keyword evidence="14" id="KW-1185">Reference proteome</keyword>
<keyword evidence="3 11" id="KW-0812">Transmembrane</keyword>
<keyword evidence="5" id="KW-0805">Transcription regulation</keyword>
<evidence type="ECO:0000313" key="14">
    <source>
        <dbReference type="Proteomes" id="UP001634007"/>
    </source>
</evidence>
<evidence type="ECO:0000256" key="10">
    <source>
        <dbReference type="ARBA" id="ARBA00023242"/>
    </source>
</evidence>
<gene>
    <name evidence="13" type="ORF">ACJRO7_024662</name>
</gene>
<evidence type="ECO:0000256" key="5">
    <source>
        <dbReference type="ARBA" id="ARBA00023015"/>
    </source>
</evidence>
<evidence type="ECO:0000256" key="7">
    <source>
        <dbReference type="ARBA" id="ARBA00023136"/>
    </source>
</evidence>
<organism evidence="13 14">
    <name type="scientific">Eucalyptus globulus</name>
    <name type="common">Tasmanian blue gum</name>
    <dbReference type="NCBI Taxonomy" id="34317"/>
    <lineage>
        <taxon>Eukaryota</taxon>
        <taxon>Viridiplantae</taxon>
        <taxon>Streptophyta</taxon>
        <taxon>Embryophyta</taxon>
        <taxon>Tracheophyta</taxon>
        <taxon>Spermatophyta</taxon>
        <taxon>Magnoliopsida</taxon>
        <taxon>eudicotyledons</taxon>
        <taxon>Gunneridae</taxon>
        <taxon>Pentapetalae</taxon>
        <taxon>rosids</taxon>
        <taxon>malvids</taxon>
        <taxon>Myrtales</taxon>
        <taxon>Myrtaceae</taxon>
        <taxon>Myrtoideae</taxon>
        <taxon>Eucalypteae</taxon>
        <taxon>Eucalyptus</taxon>
    </lineage>
</organism>
<dbReference type="GO" id="GO:0005634">
    <property type="term" value="C:nucleus"/>
    <property type="evidence" value="ECO:0007669"/>
    <property type="project" value="UniProtKB-SubCell"/>
</dbReference>
<evidence type="ECO:0000256" key="3">
    <source>
        <dbReference type="ARBA" id="ARBA00022692"/>
    </source>
</evidence>
<keyword evidence="8" id="KW-0010">Activator</keyword>
<dbReference type="EMBL" id="JBJKBG010000006">
    <property type="protein sequence ID" value="KAL3735577.1"/>
    <property type="molecule type" value="Genomic_DNA"/>
</dbReference>
<sequence length="566" mass="63491">MTVEADASPVVVRRSERVSWPPGFRFHPTDEELVLYYLKRKICRRKLRLNIIPELDVYKWDPEELPGQSLLKSGDRQWFFFSHRDRKYPNAARSNRATRHGYWKATGKDRNIASNGRAVGVKKTLVFYIGRAPSGERTDWVMHEYTLDEEELKRCQNVQDYYALYKVFKKSGPGPKNGEQYGAPFKEEDWADDDYSAVTRVVDQEICPKELPPVSSVDIVGNNNQVLLPANDIEEFFKEIEEAPELEQPRYNNCDYLLPQEEEAQSTLVDQSSREVVASEPLFAYGPSTPWNGSLANIELTQFGAPQWQQLQEASETTLAPECGTLETRVSEDFLEIDDLNNNDPSFFAKEKPAEDLQFNDLDGLSELDIFHDAAMFLRDIGSMNHEDGGAAQMNCFDNGLINQYNHHQQPPISNVVEQTTSQLWVHEQTFEGYTSAEVVHGVQPCPSGFVGGSSSLPNESSQNQIEEGGGVMSGFSSAIWDFVDSIPTTPASASENAIVSRALGRMSSFSRLKVYSVSADASAVKGDAVVKSSRRGFFLLFVIGVLGAILGLLIGSMRLWERFVS</sequence>
<evidence type="ECO:0000256" key="11">
    <source>
        <dbReference type="SAM" id="Phobius"/>
    </source>
</evidence>